<dbReference type="EMBL" id="CADIKL010000006">
    <property type="protein sequence ID" value="CAB3783794.1"/>
    <property type="molecule type" value="Genomic_DNA"/>
</dbReference>
<feature type="transmembrane region" description="Helical" evidence="1">
    <location>
        <begin position="184"/>
        <end position="217"/>
    </location>
</feature>
<feature type="transmembrane region" description="Helical" evidence="1">
    <location>
        <begin position="57"/>
        <end position="79"/>
    </location>
</feature>
<evidence type="ECO:0000256" key="1">
    <source>
        <dbReference type="SAM" id="Phobius"/>
    </source>
</evidence>
<gene>
    <name evidence="2" type="ORF">LMG28688_01720</name>
</gene>
<sequence length="263" mass="28482">MQTISFGECVAGAWRDAWNMALQRPLFIAVCTTAIFFTRFIQVSLGDLPAPHSLQVMLVIGMLWLVKLLLTNAVIVQAMRYVVLGDEAIAIDALGGRDYWRYLGLTYGLMVVMIVAVVGGTMLVATASRFLGIHGHARALYMTSACAMAMAAIWVNVRLCLLSSHVAIGRPLSWRAAWRDTHGHAMIIIGTWLTIALTICVAAVLLMGIAALISYAVRDGRHGPVIQFAQILVLVAAVSISGAGSGWIYRRYAMGLITPPRGL</sequence>
<reference evidence="2 3" key="1">
    <citation type="submission" date="2020-04" db="EMBL/GenBank/DDBJ databases">
        <authorList>
            <person name="De Canck E."/>
        </authorList>
    </citation>
    <scope>NUCLEOTIDE SEQUENCE [LARGE SCALE GENOMIC DNA]</scope>
    <source>
        <strain evidence="2 3">LMG 28688</strain>
    </source>
</reference>
<keyword evidence="1" id="KW-1133">Transmembrane helix</keyword>
<organism evidence="2 3">
    <name type="scientific">Paraburkholderia caffeinitolerans</name>
    <dbReference type="NCBI Taxonomy" id="1723730"/>
    <lineage>
        <taxon>Bacteria</taxon>
        <taxon>Pseudomonadati</taxon>
        <taxon>Pseudomonadota</taxon>
        <taxon>Betaproteobacteria</taxon>
        <taxon>Burkholderiales</taxon>
        <taxon>Burkholderiaceae</taxon>
        <taxon>Paraburkholderia</taxon>
    </lineage>
</organism>
<dbReference type="AlphaFoldDB" id="A0A6J5FSA4"/>
<feature type="transmembrane region" description="Helical" evidence="1">
    <location>
        <begin position="26"/>
        <end position="45"/>
    </location>
</feature>
<protein>
    <submittedName>
        <fullName evidence="2">Uncharacterized protein</fullName>
    </submittedName>
</protein>
<dbReference type="RefSeq" id="WP_175194754.1">
    <property type="nucleotide sequence ID" value="NZ_CADIKL010000006.1"/>
</dbReference>
<keyword evidence="1" id="KW-0812">Transmembrane</keyword>
<proteinExistence type="predicted"/>
<evidence type="ECO:0000313" key="2">
    <source>
        <dbReference type="EMBL" id="CAB3783794.1"/>
    </source>
</evidence>
<accession>A0A6J5FSA4</accession>
<feature type="transmembrane region" description="Helical" evidence="1">
    <location>
        <begin position="229"/>
        <end position="249"/>
    </location>
</feature>
<keyword evidence="3" id="KW-1185">Reference proteome</keyword>
<keyword evidence="1" id="KW-0472">Membrane</keyword>
<evidence type="ECO:0000313" key="3">
    <source>
        <dbReference type="Proteomes" id="UP000494119"/>
    </source>
</evidence>
<name>A0A6J5FSA4_9BURK</name>
<feature type="transmembrane region" description="Helical" evidence="1">
    <location>
        <begin position="99"/>
        <end position="127"/>
    </location>
</feature>
<dbReference type="Proteomes" id="UP000494119">
    <property type="component" value="Unassembled WGS sequence"/>
</dbReference>
<feature type="transmembrane region" description="Helical" evidence="1">
    <location>
        <begin position="139"/>
        <end position="164"/>
    </location>
</feature>